<feature type="chain" id="PRO_5043936132" evidence="1">
    <location>
        <begin position="27"/>
        <end position="598"/>
    </location>
</feature>
<feature type="signal peptide" evidence="1">
    <location>
        <begin position="1"/>
        <end position="26"/>
    </location>
</feature>
<evidence type="ECO:0000259" key="2">
    <source>
        <dbReference type="Pfam" id="PF07995"/>
    </source>
</evidence>
<feature type="domain" description="Glucose/Sorbosone dehydrogenase" evidence="2">
    <location>
        <begin position="200"/>
        <end position="524"/>
    </location>
</feature>
<sequence>MKTLRIPFGRVVLATMVLFAGDAVQAQPTDVTWTFGAIGSASYRLDAFTPADAALGTIGSADPTLPLALGKRYQVRVTDHMMHPFEVIAKSPSPTQDRVLLSMSIAGPLESDPKINWQDDGQGTVAFTLTTELYQAMVEGGRTPGYRCRPHFMDMRGDFTITGLPIADRIDPSPVRIDLEIVASGLIAPVDLQPDPVAAGRLYIVDQAGLVRVVEQGQLQATPFLDVRDRLVQPLGIFGSFDEDDYDERGLLGLAFHPHFAEFGHPGYRTLYTYTSEPVNGPADFTLDITPEQINHQSVITEWQLARLQNVVNPSTTRVVMRIDQPQFNHNGGYLAFGPDGYLYIALGDGGASNDAGVGHGPQGNGQNIHTVHGSILRIDPLPPASTPHSRNPAAANGQYRIPWDNEFVGIDGVDEIFAYGFRNPYRFSFEPLTGALIVADVGQGLVEEIDIVRKGGNYGWNIKEGSFLFDPTGAAVGLPFDDPALIDPVAEYDHNDGLAIVGGFLYAGTQIPQLRAMYVFGDFSRAFRTPQGRLFVADLWSGRIDELLVGTDQQPLGLFLKGMGQDRDGELYVLAGTALGPYGDTGVVFRIVPASNP</sequence>
<dbReference type="InterPro" id="IPR011041">
    <property type="entry name" value="Quinoprot_gluc/sorb_DH_b-prop"/>
</dbReference>
<keyword evidence="1" id="KW-0732">Signal</keyword>
<evidence type="ECO:0000313" key="4">
    <source>
        <dbReference type="Proteomes" id="UP001431776"/>
    </source>
</evidence>
<protein>
    <submittedName>
        <fullName evidence="3">PQQ-dependent sugar dehydrogenase</fullName>
    </submittedName>
</protein>
<dbReference type="Proteomes" id="UP001431776">
    <property type="component" value="Unassembled WGS sequence"/>
</dbReference>
<dbReference type="InterPro" id="IPR012938">
    <property type="entry name" value="Glc/Sorbosone_DH"/>
</dbReference>
<proteinExistence type="predicted"/>
<dbReference type="EMBL" id="JASCXX010000024">
    <property type="protein sequence ID" value="MDI6450736.1"/>
    <property type="molecule type" value="Genomic_DNA"/>
</dbReference>
<organism evidence="3 4">
    <name type="scientific">Anaerobaca lacustris</name>
    <dbReference type="NCBI Taxonomy" id="3044600"/>
    <lineage>
        <taxon>Bacteria</taxon>
        <taxon>Pseudomonadati</taxon>
        <taxon>Planctomycetota</taxon>
        <taxon>Phycisphaerae</taxon>
        <taxon>Sedimentisphaerales</taxon>
        <taxon>Anaerobacaceae</taxon>
        <taxon>Anaerobaca</taxon>
    </lineage>
</organism>
<dbReference type="PANTHER" id="PTHR19328:SF75">
    <property type="entry name" value="ALDOSE SUGAR DEHYDROGENASE YLII"/>
    <property type="match status" value="1"/>
</dbReference>
<keyword evidence="4" id="KW-1185">Reference proteome</keyword>
<dbReference type="Gene3D" id="2.120.10.30">
    <property type="entry name" value="TolB, C-terminal domain"/>
    <property type="match status" value="1"/>
</dbReference>
<comment type="caution">
    <text evidence="3">The sequence shown here is derived from an EMBL/GenBank/DDBJ whole genome shotgun (WGS) entry which is preliminary data.</text>
</comment>
<name>A0AAW6U592_9BACT</name>
<dbReference type="AlphaFoldDB" id="A0AAW6U592"/>
<dbReference type="PANTHER" id="PTHR19328">
    <property type="entry name" value="HEDGEHOG-INTERACTING PROTEIN"/>
    <property type="match status" value="1"/>
</dbReference>
<dbReference type="RefSeq" id="WP_349246147.1">
    <property type="nucleotide sequence ID" value="NZ_JASCXX010000024.1"/>
</dbReference>
<reference evidence="3" key="1">
    <citation type="submission" date="2023-05" db="EMBL/GenBank/DDBJ databases">
        <title>Anaerotaeda fermentans gen. nov., sp. nov., a novel anaerobic planctomycete of the new family within the order Sedimentisphaerales isolated from Taman Peninsula, Russia.</title>
        <authorList>
            <person name="Khomyakova M.A."/>
            <person name="Merkel A.Y."/>
            <person name="Slobodkin A.I."/>
        </authorList>
    </citation>
    <scope>NUCLEOTIDE SEQUENCE</scope>
    <source>
        <strain evidence="3">M17dextr</strain>
    </source>
</reference>
<dbReference type="Pfam" id="PF07995">
    <property type="entry name" value="GSDH"/>
    <property type="match status" value="1"/>
</dbReference>
<accession>A0AAW6U592</accession>
<dbReference type="SUPFAM" id="SSF50952">
    <property type="entry name" value="Soluble quinoprotein glucose dehydrogenase"/>
    <property type="match status" value="1"/>
</dbReference>
<dbReference type="InterPro" id="IPR011042">
    <property type="entry name" value="6-blade_b-propeller_TolB-like"/>
</dbReference>
<gene>
    <name evidence="3" type="ORF">QJ522_16880</name>
</gene>
<evidence type="ECO:0000256" key="1">
    <source>
        <dbReference type="SAM" id="SignalP"/>
    </source>
</evidence>
<evidence type="ECO:0000313" key="3">
    <source>
        <dbReference type="EMBL" id="MDI6450736.1"/>
    </source>
</evidence>